<name>A0A7J3N068_9CREN</name>
<evidence type="ECO:0008006" key="4">
    <source>
        <dbReference type="Google" id="ProtNLM"/>
    </source>
</evidence>
<reference evidence="3" key="1">
    <citation type="journal article" date="2020" name="mSystems">
        <title>Genome- and Community-Level Interaction Insights into Carbon Utilization and Element Cycling Functions of Hydrothermarchaeota in Hydrothermal Sediment.</title>
        <authorList>
            <person name="Zhou Z."/>
            <person name="Liu Y."/>
            <person name="Xu W."/>
            <person name="Pan J."/>
            <person name="Luo Z.H."/>
            <person name="Li M."/>
        </authorList>
    </citation>
    <scope>NUCLEOTIDE SEQUENCE [LARGE SCALE GENOMIC DNA]</scope>
    <source>
        <strain evidence="2">SpSt-629</strain>
        <strain evidence="3">SpSt-688</strain>
    </source>
</reference>
<feature type="transmembrane region" description="Helical" evidence="1">
    <location>
        <begin position="250"/>
        <end position="270"/>
    </location>
</feature>
<keyword evidence="1" id="KW-0472">Membrane</keyword>
<feature type="transmembrane region" description="Helical" evidence="1">
    <location>
        <begin position="304"/>
        <end position="324"/>
    </location>
</feature>
<feature type="transmembrane region" description="Helical" evidence="1">
    <location>
        <begin position="24"/>
        <end position="50"/>
    </location>
</feature>
<keyword evidence="1" id="KW-1133">Transmembrane helix</keyword>
<evidence type="ECO:0000313" key="3">
    <source>
        <dbReference type="EMBL" id="HGT99177.1"/>
    </source>
</evidence>
<evidence type="ECO:0000256" key="1">
    <source>
        <dbReference type="SAM" id="Phobius"/>
    </source>
</evidence>
<dbReference type="AlphaFoldDB" id="A0A7J3N068"/>
<dbReference type="EMBL" id="DTAU01000046">
    <property type="protein sequence ID" value="HFQ78579.1"/>
    <property type="molecule type" value="Genomic_DNA"/>
</dbReference>
<dbReference type="EMBL" id="DTDH01000199">
    <property type="protein sequence ID" value="HGT99177.1"/>
    <property type="molecule type" value="Genomic_DNA"/>
</dbReference>
<feature type="transmembrane region" description="Helical" evidence="1">
    <location>
        <begin position="208"/>
        <end position="228"/>
    </location>
</feature>
<protein>
    <recommendedName>
        <fullName evidence="4">ABC transporter permease</fullName>
    </recommendedName>
</protein>
<keyword evidence="1" id="KW-0812">Transmembrane</keyword>
<sequence>MGNSLRALIHTFLALLAIFLRSRVFILFVISISLPIAIATVLSSSIATLYRQTELVLDLYSRQSSVYVDMPSYSNCTVIRVLYLDILYRDKNFTIQMHSIDNLNIYREITGIRISKQMKNGYKYFLSIGRGVAELYGIDVGSDIAVCIEGYCINRTVVALHDGNGYLGYIAITSGIDGYGHTVNFCRSYHNYAIRSIVEDLGKSIESIAGFLSIATVAPYLIAVYLAIDRVWNLYRDEVTVLYNMGLDRISLKLCFYLAVLSIACIGILYGVSVGVVALHIGLWILKLLGVYMFTISLPTFSSLMIPITINLLTITLSVAIIIGRTGDGF</sequence>
<gene>
    <name evidence="2" type="ORF">ENT99_02615</name>
    <name evidence="3" type="ORF">ENU64_07110</name>
</gene>
<accession>A0A7J3N068</accession>
<proteinExistence type="predicted"/>
<organism evidence="3">
    <name type="scientific">Ignisphaera aggregans</name>
    <dbReference type="NCBI Taxonomy" id="334771"/>
    <lineage>
        <taxon>Archaea</taxon>
        <taxon>Thermoproteota</taxon>
        <taxon>Thermoprotei</taxon>
        <taxon>Desulfurococcales</taxon>
        <taxon>Desulfurococcaceae</taxon>
        <taxon>Ignisphaera</taxon>
    </lineage>
</organism>
<evidence type="ECO:0000313" key="2">
    <source>
        <dbReference type="EMBL" id="HFQ78579.1"/>
    </source>
</evidence>
<comment type="caution">
    <text evidence="3">The sequence shown here is derived from an EMBL/GenBank/DDBJ whole genome shotgun (WGS) entry which is preliminary data.</text>
</comment>